<dbReference type="Proteomes" id="UP000295008">
    <property type="component" value="Unassembled WGS sequence"/>
</dbReference>
<dbReference type="PRINTS" id="PR00996">
    <property type="entry name" value="CHERMTFRASE"/>
</dbReference>
<dbReference type="Gene3D" id="1.10.155.10">
    <property type="entry name" value="Chemotaxis receptor methyltransferase CheR, N-terminal domain"/>
    <property type="match status" value="1"/>
</dbReference>
<feature type="domain" description="CheR-type methyltransferase" evidence="6">
    <location>
        <begin position="1"/>
        <end position="270"/>
    </location>
</feature>
<dbReference type="SUPFAM" id="SSF47757">
    <property type="entry name" value="Chemotaxis receptor methyltransferase CheR, N-terminal domain"/>
    <property type="match status" value="1"/>
</dbReference>
<evidence type="ECO:0000256" key="1">
    <source>
        <dbReference type="ARBA" id="ARBA00001541"/>
    </source>
</evidence>
<dbReference type="GO" id="GO:0032259">
    <property type="term" value="P:methylation"/>
    <property type="evidence" value="ECO:0007669"/>
    <property type="project" value="UniProtKB-KW"/>
</dbReference>
<dbReference type="Gene3D" id="3.40.50.150">
    <property type="entry name" value="Vaccinia Virus protein VP39"/>
    <property type="match status" value="1"/>
</dbReference>
<evidence type="ECO:0000256" key="5">
    <source>
        <dbReference type="ARBA" id="ARBA00022691"/>
    </source>
</evidence>
<dbReference type="InterPro" id="IPR050903">
    <property type="entry name" value="Bact_Chemotaxis_MeTrfase"/>
</dbReference>
<evidence type="ECO:0000313" key="8">
    <source>
        <dbReference type="Proteomes" id="UP000295008"/>
    </source>
</evidence>
<dbReference type="SUPFAM" id="SSF53335">
    <property type="entry name" value="S-adenosyl-L-methionine-dependent methyltransferases"/>
    <property type="match status" value="1"/>
</dbReference>
<dbReference type="PIRSF" id="PIRSF000410">
    <property type="entry name" value="CheR"/>
    <property type="match status" value="1"/>
</dbReference>
<dbReference type="PANTHER" id="PTHR24422">
    <property type="entry name" value="CHEMOTAXIS PROTEIN METHYLTRANSFERASE"/>
    <property type="match status" value="1"/>
</dbReference>
<dbReference type="PANTHER" id="PTHR24422:SF19">
    <property type="entry name" value="CHEMOTAXIS PROTEIN METHYLTRANSFERASE"/>
    <property type="match status" value="1"/>
</dbReference>
<keyword evidence="3 7" id="KW-0489">Methyltransferase</keyword>
<evidence type="ECO:0000313" key="7">
    <source>
        <dbReference type="EMBL" id="TCL64764.1"/>
    </source>
</evidence>
<evidence type="ECO:0000256" key="2">
    <source>
        <dbReference type="ARBA" id="ARBA00012534"/>
    </source>
</evidence>
<dbReference type="RefSeq" id="WP_132015089.1">
    <property type="nucleotide sequence ID" value="NZ_SLUN01000018.1"/>
</dbReference>
<dbReference type="OrthoDB" id="9816309at2"/>
<dbReference type="AlphaFoldDB" id="A0A4R1RFM5"/>
<sequence>MVSINEDEFVELVGFIKNNYGINLFEKKTLVTGRLQHILAEKNLNSFSEYIKYVKADQTGKAITTLINRITTNHTFFLREKEHFNYFQTQVLPCLKKTASNKDLRIWSAGCSSGEEPYTLAMIIADFLGMEQKLWDSRILATDISEKVLETATQGIYTNEQLQVLPEEWRRKYFKKHDSDSSHVVEEIRENVIFRQFNLMNQVFPFKKRFQVIFCRNVMIYFDSETRRQLVNRFYDHTEPGGYLFIGLSESLRREETAYKYIRPSVYRKE</sequence>
<accession>A0A4R1RFM5</accession>
<keyword evidence="5" id="KW-0949">S-adenosyl-L-methionine</keyword>
<dbReference type="EC" id="2.1.1.80" evidence="2"/>
<protein>
    <recommendedName>
        <fullName evidence="2">protein-glutamate O-methyltransferase</fullName>
        <ecNumber evidence="2">2.1.1.80</ecNumber>
    </recommendedName>
</protein>
<evidence type="ECO:0000256" key="4">
    <source>
        <dbReference type="ARBA" id="ARBA00022679"/>
    </source>
</evidence>
<dbReference type="InterPro" id="IPR036804">
    <property type="entry name" value="CheR_N_sf"/>
</dbReference>
<dbReference type="Pfam" id="PF01739">
    <property type="entry name" value="CheR"/>
    <property type="match status" value="1"/>
</dbReference>
<gene>
    <name evidence="7" type="ORF">EDC14_101863</name>
</gene>
<dbReference type="InterPro" id="IPR026024">
    <property type="entry name" value="Chemotaxis_MeTrfase_CheR"/>
</dbReference>
<evidence type="ECO:0000259" key="6">
    <source>
        <dbReference type="PROSITE" id="PS50123"/>
    </source>
</evidence>
<dbReference type="EMBL" id="SLUN01000018">
    <property type="protein sequence ID" value="TCL64764.1"/>
    <property type="molecule type" value="Genomic_DNA"/>
</dbReference>
<dbReference type="InterPro" id="IPR022642">
    <property type="entry name" value="CheR_C"/>
</dbReference>
<dbReference type="CDD" id="cd02440">
    <property type="entry name" value="AdoMet_MTases"/>
    <property type="match status" value="1"/>
</dbReference>
<dbReference type="Pfam" id="PF03705">
    <property type="entry name" value="CheR_N"/>
    <property type="match status" value="1"/>
</dbReference>
<keyword evidence="4 7" id="KW-0808">Transferase</keyword>
<proteinExistence type="predicted"/>
<name>A0A4R1RFM5_HYDET</name>
<dbReference type="SMART" id="SM00138">
    <property type="entry name" value="MeTrc"/>
    <property type="match status" value="1"/>
</dbReference>
<comment type="catalytic activity">
    <reaction evidence="1">
        <text>L-glutamyl-[protein] + S-adenosyl-L-methionine = [protein]-L-glutamate 5-O-methyl ester + S-adenosyl-L-homocysteine</text>
        <dbReference type="Rhea" id="RHEA:24452"/>
        <dbReference type="Rhea" id="RHEA-COMP:10208"/>
        <dbReference type="Rhea" id="RHEA-COMP:10311"/>
        <dbReference type="ChEBI" id="CHEBI:29973"/>
        <dbReference type="ChEBI" id="CHEBI:57856"/>
        <dbReference type="ChEBI" id="CHEBI:59789"/>
        <dbReference type="ChEBI" id="CHEBI:82795"/>
        <dbReference type="EC" id="2.1.1.80"/>
    </reaction>
</comment>
<evidence type="ECO:0000256" key="3">
    <source>
        <dbReference type="ARBA" id="ARBA00022603"/>
    </source>
</evidence>
<reference evidence="7 8" key="1">
    <citation type="submission" date="2019-03" db="EMBL/GenBank/DDBJ databases">
        <title>Genomic Encyclopedia of Type Strains, Phase IV (KMG-IV): sequencing the most valuable type-strain genomes for metagenomic binning, comparative biology and taxonomic classification.</title>
        <authorList>
            <person name="Goeker M."/>
        </authorList>
    </citation>
    <scope>NUCLEOTIDE SEQUENCE [LARGE SCALE GENOMIC DNA]</scope>
    <source>
        <strain evidence="7 8">LX-B</strain>
    </source>
</reference>
<comment type="caution">
    <text evidence="7">The sequence shown here is derived from an EMBL/GenBank/DDBJ whole genome shotgun (WGS) entry which is preliminary data.</text>
</comment>
<dbReference type="GO" id="GO:0008983">
    <property type="term" value="F:protein-glutamate O-methyltransferase activity"/>
    <property type="evidence" value="ECO:0007669"/>
    <property type="project" value="UniProtKB-EC"/>
</dbReference>
<keyword evidence="8" id="KW-1185">Reference proteome</keyword>
<dbReference type="InterPro" id="IPR029063">
    <property type="entry name" value="SAM-dependent_MTases_sf"/>
</dbReference>
<organism evidence="7 8">
    <name type="scientific">Hydrogenispora ethanolica</name>
    <dbReference type="NCBI Taxonomy" id="1082276"/>
    <lineage>
        <taxon>Bacteria</taxon>
        <taxon>Bacillati</taxon>
        <taxon>Bacillota</taxon>
        <taxon>Hydrogenispora</taxon>
    </lineage>
</organism>
<dbReference type="InterPro" id="IPR022641">
    <property type="entry name" value="CheR_N"/>
</dbReference>
<dbReference type="PROSITE" id="PS50123">
    <property type="entry name" value="CHER"/>
    <property type="match status" value="1"/>
</dbReference>
<dbReference type="InterPro" id="IPR000780">
    <property type="entry name" value="CheR_MeTrfase"/>
</dbReference>